<keyword evidence="3" id="KW-0804">Transcription</keyword>
<evidence type="ECO:0000256" key="3">
    <source>
        <dbReference type="ARBA" id="ARBA00023163"/>
    </source>
</evidence>
<keyword evidence="2" id="KW-0238">DNA-binding</keyword>
<reference evidence="5 6" key="1">
    <citation type="submission" date="2013-01" db="EMBL/GenBank/DDBJ databases">
        <title>Whole genome shotgun sequence of Gordonia soli NBRC 108243.</title>
        <authorList>
            <person name="Isaki-Nakamura S."/>
            <person name="Hosoyama A."/>
            <person name="Tsuchikane K."/>
            <person name="Ando Y."/>
            <person name="Baba S."/>
            <person name="Ohji S."/>
            <person name="Hamada M."/>
            <person name="Tamura T."/>
            <person name="Yamazoe A."/>
            <person name="Yamazaki S."/>
            <person name="Fujita N."/>
        </authorList>
    </citation>
    <scope>NUCLEOTIDE SEQUENCE [LARGE SCALE GENOMIC DNA]</scope>
    <source>
        <strain evidence="5 6">NBRC 108243</strain>
    </source>
</reference>
<feature type="domain" description="HTH hxlR-type" evidence="4">
    <location>
        <begin position="10"/>
        <end position="108"/>
    </location>
</feature>
<dbReference type="InterPro" id="IPR029229">
    <property type="entry name" value="Alkyl_sulf_C"/>
</dbReference>
<dbReference type="EMBL" id="BANX01000043">
    <property type="protein sequence ID" value="GAC70904.1"/>
    <property type="molecule type" value="Genomic_DNA"/>
</dbReference>
<dbReference type="OrthoDB" id="9792527at2"/>
<dbReference type="PANTHER" id="PTHR33204:SF18">
    <property type="entry name" value="TRANSCRIPTIONAL REGULATORY PROTEIN"/>
    <property type="match status" value="1"/>
</dbReference>
<keyword evidence="1" id="KW-0805">Transcription regulation</keyword>
<dbReference type="Pfam" id="PF01638">
    <property type="entry name" value="HxlR"/>
    <property type="match status" value="1"/>
</dbReference>
<dbReference type="eggNOG" id="COG1733">
    <property type="taxonomic scope" value="Bacteria"/>
</dbReference>
<dbReference type="Gene3D" id="3.30.1050.10">
    <property type="entry name" value="SCP2 sterol-binding domain"/>
    <property type="match status" value="1"/>
</dbReference>
<dbReference type="InterPro" id="IPR036388">
    <property type="entry name" value="WH-like_DNA-bd_sf"/>
</dbReference>
<dbReference type="GO" id="GO:0003677">
    <property type="term" value="F:DNA binding"/>
    <property type="evidence" value="ECO:0007669"/>
    <property type="project" value="UniProtKB-KW"/>
</dbReference>
<dbReference type="SUPFAM" id="SSF46785">
    <property type="entry name" value="Winged helix' DNA-binding domain"/>
    <property type="match status" value="1"/>
</dbReference>
<comment type="caution">
    <text evidence="5">The sequence shown here is derived from an EMBL/GenBank/DDBJ whole genome shotgun (WGS) entry which is preliminary data.</text>
</comment>
<evidence type="ECO:0000259" key="4">
    <source>
        <dbReference type="PROSITE" id="PS51118"/>
    </source>
</evidence>
<dbReference type="PANTHER" id="PTHR33204">
    <property type="entry name" value="TRANSCRIPTIONAL REGULATOR, MARR FAMILY"/>
    <property type="match status" value="1"/>
</dbReference>
<dbReference type="AlphaFoldDB" id="M0QR79"/>
<sequence length="224" mass="23283">MTRRSYNQFCGLAGALDVVGERWTLLIVRDLIAGPKRYSDLAASLDGIGTSLLAARLKQLESDHVIVRRDLPPPAASTVYELTDAGWELADAVVPLAMWGARHGLDENRVPGQGFRPEWSLAVLARSLGSAAGDGDPVTAIEFTIDDESAVVTIDGPRSSVTPGRAVGAVDASVVIDSATLASVVAGRVDLGDALTRGGIEVTGDDAVLGRLASVLSASRAPVD</sequence>
<dbReference type="PROSITE" id="PS51118">
    <property type="entry name" value="HTH_HXLR"/>
    <property type="match status" value="1"/>
</dbReference>
<dbReference type="InterPro" id="IPR036390">
    <property type="entry name" value="WH_DNA-bd_sf"/>
</dbReference>
<evidence type="ECO:0000313" key="6">
    <source>
        <dbReference type="Proteomes" id="UP000011666"/>
    </source>
</evidence>
<dbReference type="Pfam" id="PF14864">
    <property type="entry name" value="Alkyl_sulf_C"/>
    <property type="match status" value="1"/>
</dbReference>
<proteinExistence type="predicted"/>
<accession>M0QR79</accession>
<dbReference type="RefSeq" id="WP_007625361.1">
    <property type="nucleotide sequence ID" value="NZ_BANX01000043.1"/>
</dbReference>
<keyword evidence="6" id="KW-1185">Reference proteome</keyword>
<dbReference type="Gene3D" id="1.10.10.10">
    <property type="entry name" value="Winged helix-like DNA-binding domain superfamily/Winged helix DNA-binding domain"/>
    <property type="match status" value="1"/>
</dbReference>
<dbReference type="STRING" id="1223545.GS4_43_00300"/>
<dbReference type="Proteomes" id="UP000011666">
    <property type="component" value="Unassembled WGS sequence"/>
</dbReference>
<name>M0QR79_9ACTN</name>
<protein>
    <submittedName>
        <fullName evidence="5">Putative HxlR family transcriptional regulator</fullName>
    </submittedName>
</protein>
<evidence type="ECO:0000256" key="1">
    <source>
        <dbReference type="ARBA" id="ARBA00023015"/>
    </source>
</evidence>
<dbReference type="SUPFAM" id="SSF55718">
    <property type="entry name" value="SCP-like"/>
    <property type="match status" value="1"/>
</dbReference>
<dbReference type="InterPro" id="IPR036527">
    <property type="entry name" value="SCP2_sterol-bd_dom_sf"/>
</dbReference>
<organism evidence="5 6">
    <name type="scientific">Gordonia soli NBRC 108243</name>
    <dbReference type="NCBI Taxonomy" id="1223545"/>
    <lineage>
        <taxon>Bacteria</taxon>
        <taxon>Bacillati</taxon>
        <taxon>Actinomycetota</taxon>
        <taxon>Actinomycetes</taxon>
        <taxon>Mycobacteriales</taxon>
        <taxon>Gordoniaceae</taxon>
        <taxon>Gordonia</taxon>
    </lineage>
</organism>
<evidence type="ECO:0000313" key="5">
    <source>
        <dbReference type="EMBL" id="GAC70904.1"/>
    </source>
</evidence>
<dbReference type="InterPro" id="IPR002577">
    <property type="entry name" value="HTH_HxlR"/>
</dbReference>
<gene>
    <name evidence="5" type="ORF">GS4_43_00300</name>
</gene>
<evidence type="ECO:0000256" key="2">
    <source>
        <dbReference type="ARBA" id="ARBA00023125"/>
    </source>
</evidence>